<feature type="transmembrane region" description="Helical" evidence="1">
    <location>
        <begin position="77"/>
        <end position="99"/>
    </location>
</feature>
<protein>
    <recommendedName>
        <fullName evidence="4">Glycerophosphoryl diester phosphodiesterase membrane domain-containing protein</fullName>
    </recommendedName>
</protein>
<keyword evidence="1" id="KW-0472">Membrane</keyword>
<dbReference type="EMBL" id="JALNMH010000006">
    <property type="protein sequence ID" value="MCK7593681.1"/>
    <property type="molecule type" value="Genomic_DNA"/>
</dbReference>
<evidence type="ECO:0000313" key="3">
    <source>
        <dbReference type="Proteomes" id="UP001431449"/>
    </source>
</evidence>
<proteinExistence type="predicted"/>
<dbReference type="RefSeq" id="WP_248207724.1">
    <property type="nucleotide sequence ID" value="NZ_JALNMH010000006.1"/>
</dbReference>
<keyword evidence="3" id="KW-1185">Reference proteome</keyword>
<evidence type="ECO:0008006" key="4">
    <source>
        <dbReference type="Google" id="ProtNLM"/>
    </source>
</evidence>
<name>A0ABT0GGK2_9GAMM</name>
<reference evidence="2" key="1">
    <citation type="submission" date="2022-04" db="EMBL/GenBank/DDBJ databases">
        <title>Lysobacter sp. CAU 1642 isolated from sea sand.</title>
        <authorList>
            <person name="Kim W."/>
        </authorList>
    </citation>
    <scope>NUCLEOTIDE SEQUENCE</scope>
    <source>
        <strain evidence="2">CAU 1642</strain>
    </source>
</reference>
<keyword evidence="1" id="KW-0812">Transmembrane</keyword>
<feature type="transmembrane region" description="Helical" evidence="1">
    <location>
        <begin position="160"/>
        <end position="188"/>
    </location>
</feature>
<feature type="transmembrane region" description="Helical" evidence="1">
    <location>
        <begin position="120"/>
        <end position="148"/>
    </location>
</feature>
<feature type="transmembrane region" description="Helical" evidence="1">
    <location>
        <begin position="208"/>
        <end position="237"/>
    </location>
</feature>
<sequence length="297" mass="31497">MRRMVPVNATLPAEPGDIGRQLEAAFRTFWVHWKPGFLLAFIGQLIGLLPAVLMPRGGDPMQTMDGLIEWYSRPGTWLLFALVVVCQVFLFTALSYRLGCCGRGQDPGLVASVNRALARFASALGAFLLYVGGLLLSMLPMLMIVGWAASDGLAPLTRSLIGLLALAALGLPTWWSLAASLNLFAVALERRSAMAAISRSLALIRGHWWISSAVLGIVLLVHLTVSLVIGLVIGMVALGSTMDTSPGDPSQASSLLIGVQLLMSPLAALLQVLLVCGLLALFNQRVLAVDQGAGETA</sequence>
<evidence type="ECO:0000313" key="2">
    <source>
        <dbReference type="EMBL" id="MCK7593681.1"/>
    </source>
</evidence>
<dbReference type="Proteomes" id="UP001431449">
    <property type="component" value="Unassembled WGS sequence"/>
</dbReference>
<accession>A0ABT0GGK2</accession>
<comment type="caution">
    <text evidence="2">The sequence shown here is derived from an EMBL/GenBank/DDBJ whole genome shotgun (WGS) entry which is preliminary data.</text>
</comment>
<feature type="transmembrane region" description="Helical" evidence="1">
    <location>
        <begin position="257"/>
        <end position="282"/>
    </location>
</feature>
<feature type="transmembrane region" description="Helical" evidence="1">
    <location>
        <begin position="37"/>
        <end position="57"/>
    </location>
</feature>
<organism evidence="2 3">
    <name type="scientific">Pseudomarimonas salicorniae</name>
    <dbReference type="NCBI Taxonomy" id="2933270"/>
    <lineage>
        <taxon>Bacteria</taxon>
        <taxon>Pseudomonadati</taxon>
        <taxon>Pseudomonadota</taxon>
        <taxon>Gammaproteobacteria</taxon>
        <taxon>Lysobacterales</taxon>
        <taxon>Lysobacteraceae</taxon>
        <taxon>Pseudomarimonas</taxon>
    </lineage>
</organism>
<keyword evidence="1" id="KW-1133">Transmembrane helix</keyword>
<evidence type="ECO:0000256" key="1">
    <source>
        <dbReference type="SAM" id="Phobius"/>
    </source>
</evidence>
<gene>
    <name evidence="2" type="ORF">M0G41_08365</name>
</gene>